<feature type="compositionally biased region" description="Polar residues" evidence="1">
    <location>
        <begin position="65"/>
        <end position="79"/>
    </location>
</feature>
<reference evidence="2 3" key="1">
    <citation type="submission" date="2014-04" db="EMBL/GenBank/DDBJ databases">
        <title>Evolutionary Origins and Diversification of the Mycorrhizal Mutualists.</title>
        <authorList>
            <consortium name="DOE Joint Genome Institute"/>
            <consortium name="Mycorrhizal Genomics Consortium"/>
            <person name="Kohler A."/>
            <person name="Kuo A."/>
            <person name="Nagy L.G."/>
            <person name="Floudas D."/>
            <person name="Copeland A."/>
            <person name="Barry K.W."/>
            <person name="Cichocki N."/>
            <person name="Veneault-Fourrey C."/>
            <person name="LaButti K."/>
            <person name="Lindquist E.A."/>
            <person name="Lipzen A."/>
            <person name="Lundell T."/>
            <person name="Morin E."/>
            <person name="Murat C."/>
            <person name="Riley R."/>
            <person name="Ohm R."/>
            <person name="Sun H."/>
            <person name="Tunlid A."/>
            <person name="Henrissat B."/>
            <person name="Grigoriev I.V."/>
            <person name="Hibbett D.S."/>
            <person name="Martin F."/>
        </authorList>
    </citation>
    <scope>NUCLEOTIDE SEQUENCE [LARGE SCALE GENOMIC DNA]</scope>
    <source>
        <strain evidence="2 3">FD-317 M1</strain>
    </source>
</reference>
<sequence length="197" mass="21957">MNYHANTSLEPPCKDMKKSKEGKGKWDKSHRGNQRTEEHGQQSTVASKKHQCNHYNDLPHERGSWMSQQDSHKIQNGSTAAALCTNGGPSKLMVDSDLPERPPPLIEDSVEDSDDSLTAGPLPLKVQIVVPPESSSEEEDQLPTKQHCIARQTECPTEGGVELHHWKHKRNNAQSNNSQSAHNDKNHLIACLPVHCR</sequence>
<organism evidence="2 3">
    <name type="scientific">Collybiopsis luxurians FD-317 M1</name>
    <dbReference type="NCBI Taxonomy" id="944289"/>
    <lineage>
        <taxon>Eukaryota</taxon>
        <taxon>Fungi</taxon>
        <taxon>Dikarya</taxon>
        <taxon>Basidiomycota</taxon>
        <taxon>Agaricomycotina</taxon>
        <taxon>Agaricomycetes</taxon>
        <taxon>Agaricomycetidae</taxon>
        <taxon>Agaricales</taxon>
        <taxon>Marasmiineae</taxon>
        <taxon>Omphalotaceae</taxon>
        <taxon>Collybiopsis</taxon>
        <taxon>Collybiopsis luxurians</taxon>
    </lineage>
</organism>
<evidence type="ECO:0000313" key="3">
    <source>
        <dbReference type="Proteomes" id="UP000053593"/>
    </source>
</evidence>
<proteinExistence type="predicted"/>
<feature type="compositionally biased region" description="Basic and acidic residues" evidence="1">
    <location>
        <begin position="12"/>
        <end position="40"/>
    </location>
</feature>
<feature type="region of interest" description="Disordered" evidence="1">
    <location>
        <begin position="1"/>
        <end position="121"/>
    </location>
</feature>
<protein>
    <submittedName>
        <fullName evidence="2">Uncharacterized protein</fullName>
    </submittedName>
</protein>
<keyword evidence="3" id="KW-1185">Reference proteome</keyword>
<accession>A0A0D0B9X8</accession>
<evidence type="ECO:0000256" key="1">
    <source>
        <dbReference type="SAM" id="MobiDB-lite"/>
    </source>
</evidence>
<gene>
    <name evidence="2" type="ORF">GYMLUDRAFT_65038</name>
</gene>
<name>A0A0D0B9X8_9AGAR</name>
<dbReference type="AlphaFoldDB" id="A0A0D0B9X8"/>
<dbReference type="HOGENOM" id="CLU_1384304_0_0_1"/>
<dbReference type="EMBL" id="KN834875">
    <property type="protein sequence ID" value="KIK51031.1"/>
    <property type="molecule type" value="Genomic_DNA"/>
</dbReference>
<dbReference type="Proteomes" id="UP000053593">
    <property type="component" value="Unassembled WGS sequence"/>
</dbReference>
<evidence type="ECO:0000313" key="2">
    <source>
        <dbReference type="EMBL" id="KIK51031.1"/>
    </source>
</evidence>